<protein>
    <submittedName>
        <fullName evidence="2">Uncharacterized protein</fullName>
    </submittedName>
</protein>
<name>A0A831XDX5_GEOME</name>
<dbReference type="SUPFAM" id="SSF81296">
    <property type="entry name" value="E set domains"/>
    <property type="match status" value="1"/>
</dbReference>
<comment type="caution">
    <text evidence="2">The sequence shown here is derived from an EMBL/GenBank/DDBJ whole genome shotgun (WGS) entry which is preliminary data.</text>
</comment>
<proteinExistence type="predicted"/>
<dbReference type="EMBL" id="DSOV01000019">
    <property type="protein sequence ID" value="HEN41802.1"/>
    <property type="molecule type" value="Genomic_DNA"/>
</dbReference>
<reference evidence="2" key="1">
    <citation type="journal article" date="2020" name="mSystems">
        <title>Genome- and Community-Level Interaction Insights into Carbon Utilization and Element Cycling Functions of Hydrothermarchaeota in Hydrothermal Sediment.</title>
        <authorList>
            <person name="Zhou Z."/>
            <person name="Liu Y."/>
            <person name="Xu W."/>
            <person name="Pan J."/>
            <person name="Luo Z.H."/>
            <person name="Li M."/>
        </authorList>
    </citation>
    <scope>NUCLEOTIDE SEQUENCE [LARGE SCALE GENOMIC DNA]</scope>
    <source>
        <strain evidence="2">SpSt-349</strain>
    </source>
</reference>
<feature type="signal peptide" evidence="1">
    <location>
        <begin position="1"/>
        <end position="22"/>
    </location>
</feature>
<gene>
    <name evidence="2" type="ORF">ENQ87_05400</name>
</gene>
<dbReference type="AlphaFoldDB" id="A0A831XDX5"/>
<feature type="chain" id="PRO_5032714516" evidence="1">
    <location>
        <begin position="23"/>
        <end position="434"/>
    </location>
</feature>
<dbReference type="Gene3D" id="2.60.40.650">
    <property type="match status" value="1"/>
</dbReference>
<dbReference type="InterPro" id="IPR014756">
    <property type="entry name" value="Ig_E-set"/>
</dbReference>
<sequence length="434" mass="46857">MNKTILLAIALLCFALSGAAEAKWWIFGQANDEVNISYLHLNGIPYEESGPRLTVYRDMLANGEMVLRGKARAGKGKIGGVSVSLDNRETWKEASYSSDGGFEFRFRPEIGKTYIMLVEVTDTAGKTNDLESTRKEITVSDGSFQNEVRNALDALIAAYRAEDPAAFMSRVSEEFAADPAVLDKAIRKDFTNFDKIDLRYTLNNVVSGNGGIFVSITYSRQLTSARNGKTVSDRGVTELVFRPTDRGLKVFSMKFPLIFGLSDSSEVATGTVNSGTNEPVIVVSSDGTLSTVPFSEALTGTDDVSGVESGSGLIVSQFHPPMGFDFVSGEPSNSSGASFFITGGVTGSAYGFLAIGHAFRDLGSVSLNSVTEAPADGYQTDSGIGYYFLDGHTYAFRLPNGTYALMYVSQVMQTPSTISMQISYKYQPNGSRTF</sequence>
<organism evidence="2">
    <name type="scientific">Geobacter metallireducens</name>
    <dbReference type="NCBI Taxonomy" id="28232"/>
    <lineage>
        <taxon>Bacteria</taxon>
        <taxon>Pseudomonadati</taxon>
        <taxon>Thermodesulfobacteriota</taxon>
        <taxon>Desulfuromonadia</taxon>
        <taxon>Geobacterales</taxon>
        <taxon>Geobacteraceae</taxon>
        <taxon>Geobacter</taxon>
    </lineage>
</organism>
<dbReference type="SUPFAM" id="SSF54427">
    <property type="entry name" value="NTF2-like"/>
    <property type="match status" value="1"/>
</dbReference>
<keyword evidence="1" id="KW-0732">Signal</keyword>
<evidence type="ECO:0000256" key="1">
    <source>
        <dbReference type="SAM" id="SignalP"/>
    </source>
</evidence>
<dbReference type="InterPro" id="IPR032710">
    <property type="entry name" value="NTF2-like_dom_sf"/>
</dbReference>
<accession>A0A831XDX5</accession>
<evidence type="ECO:0000313" key="2">
    <source>
        <dbReference type="EMBL" id="HEN41802.1"/>
    </source>
</evidence>